<feature type="region of interest" description="Disordered" evidence="1">
    <location>
        <begin position="82"/>
        <end position="112"/>
    </location>
</feature>
<sequence>MPATKTAPTTLRQLAAFLVLSGMVLWGVPDRLTNDTGGPGQASSADECLIANSLSADGISGDIMGPPPVPSRPPEIRITEATINSGATRPASRRSVYPGLPRAPPPDFALSV</sequence>
<dbReference type="RefSeq" id="WP_091850075.1">
    <property type="nucleotide sequence ID" value="NZ_FOHZ01000005.1"/>
</dbReference>
<name>A0A1I0CHH9_9GAMM</name>
<evidence type="ECO:0000313" key="3">
    <source>
        <dbReference type="Proteomes" id="UP000198762"/>
    </source>
</evidence>
<evidence type="ECO:0000256" key="1">
    <source>
        <dbReference type="SAM" id="MobiDB-lite"/>
    </source>
</evidence>
<keyword evidence="3" id="KW-1185">Reference proteome</keyword>
<dbReference type="Proteomes" id="UP000198762">
    <property type="component" value="Unassembled WGS sequence"/>
</dbReference>
<dbReference type="EMBL" id="FOHZ01000005">
    <property type="protein sequence ID" value="SET18977.1"/>
    <property type="molecule type" value="Genomic_DNA"/>
</dbReference>
<reference evidence="3" key="1">
    <citation type="submission" date="2016-10" db="EMBL/GenBank/DDBJ databases">
        <authorList>
            <person name="Varghese N."/>
            <person name="Submissions S."/>
        </authorList>
    </citation>
    <scope>NUCLEOTIDE SEQUENCE [LARGE SCALE GENOMIC DNA]</scope>
    <source>
        <strain evidence="3">CGMCC 1.6489</strain>
    </source>
</reference>
<proteinExistence type="predicted"/>
<accession>A0A1I0CHH9</accession>
<evidence type="ECO:0000313" key="2">
    <source>
        <dbReference type="EMBL" id="SET18977.1"/>
    </source>
</evidence>
<gene>
    <name evidence="2" type="ORF">SAMN04487962_105160</name>
</gene>
<dbReference type="STRING" id="430453.SAMN04487962_105160"/>
<organism evidence="2 3">
    <name type="scientific">Marinobacter segnicrescens</name>
    <dbReference type="NCBI Taxonomy" id="430453"/>
    <lineage>
        <taxon>Bacteria</taxon>
        <taxon>Pseudomonadati</taxon>
        <taxon>Pseudomonadota</taxon>
        <taxon>Gammaproteobacteria</taxon>
        <taxon>Pseudomonadales</taxon>
        <taxon>Marinobacteraceae</taxon>
        <taxon>Marinobacter</taxon>
    </lineage>
</organism>
<dbReference type="AlphaFoldDB" id="A0A1I0CHH9"/>
<feature type="compositionally biased region" description="Pro residues" evidence="1">
    <location>
        <begin position="101"/>
        <end position="112"/>
    </location>
</feature>
<protein>
    <submittedName>
        <fullName evidence="2">Uncharacterized protein</fullName>
    </submittedName>
</protein>